<dbReference type="Gene3D" id="3.40.630.30">
    <property type="match status" value="1"/>
</dbReference>
<evidence type="ECO:0000259" key="1">
    <source>
        <dbReference type="Pfam" id="PF13480"/>
    </source>
</evidence>
<name>A0A4V1ER86_9BACT</name>
<dbReference type="SUPFAM" id="SSF55729">
    <property type="entry name" value="Acyl-CoA N-acyltransferases (Nat)"/>
    <property type="match status" value="1"/>
</dbReference>
<sequence length="365" mass="40809">MNRLQRGFAGRCDDNGRCLLEELMKNSADAATSHRIEPVDWETFMALWDREGAHLNWNCPFVIPPWIEAWLETLGQGIEPFLAVLREKDRIVGIAPLATGPARNRFAFLGDPDVCDYFDGVIEPGREREFLRELLGFLGAGGAGELDLGPVRSDSAVARHLGDAARSLGFDWEVASEAVSSELELPDSWEDFLSGLTGKERHELRRKLRRFEEAGNVGFRKVESLSQVSGAIETFISLFGMNRDDKAAFMTPRMAAYFRALSGALSRAGLLRLFFLDLNGRPVASALCFDHAGVRYLYNNGYDATERRLSVGLLSKVLSLKDAIETGLSRYDFLKGAEAYKQRLGGREIELLRYRVRFPGGYGRD</sequence>
<reference evidence="2 3" key="1">
    <citation type="submission" date="2019-05" db="EMBL/GenBank/DDBJ databases">
        <title>The Complete Genome Sequence of the n-alkane-degrading Desulfoglaeba alkanexedens ALDC reveals multiple alkylsuccinate synthase gene clusters.</title>
        <authorList>
            <person name="Callaghan A.V."/>
            <person name="Davidova I.A."/>
            <person name="Duncan K.E."/>
            <person name="Morris B."/>
            <person name="McInerney M.J."/>
        </authorList>
    </citation>
    <scope>NUCLEOTIDE SEQUENCE [LARGE SCALE GENOMIC DNA]</scope>
    <source>
        <strain evidence="2 3">ALDC</strain>
    </source>
</reference>
<evidence type="ECO:0000313" key="2">
    <source>
        <dbReference type="EMBL" id="QCQ20771.1"/>
    </source>
</evidence>
<feature type="domain" description="BioF2-like acetyltransferase" evidence="1">
    <location>
        <begin position="199"/>
        <end position="342"/>
    </location>
</feature>
<dbReference type="InterPro" id="IPR016181">
    <property type="entry name" value="Acyl_CoA_acyltransferase"/>
</dbReference>
<dbReference type="KEGG" id="dax:FDQ92_00250"/>
<dbReference type="GO" id="GO:0016740">
    <property type="term" value="F:transferase activity"/>
    <property type="evidence" value="ECO:0007669"/>
    <property type="project" value="UniProtKB-KW"/>
</dbReference>
<evidence type="ECO:0000313" key="3">
    <source>
        <dbReference type="Proteomes" id="UP000298602"/>
    </source>
</evidence>
<protein>
    <submittedName>
        <fullName evidence="2">GNAT family N-acetyltransferase</fullName>
    </submittedName>
</protein>
<dbReference type="EMBL" id="CP040098">
    <property type="protein sequence ID" value="QCQ20771.1"/>
    <property type="molecule type" value="Genomic_DNA"/>
</dbReference>
<reference evidence="2 3" key="2">
    <citation type="submission" date="2019-05" db="EMBL/GenBank/DDBJ databases">
        <authorList>
            <person name="Suflita J.M."/>
            <person name="Marks C.R."/>
        </authorList>
    </citation>
    <scope>NUCLEOTIDE SEQUENCE [LARGE SCALE GENOMIC DNA]</scope>
    <source>
        <strain evidence="2 3">ALDC</strain>
    </source>
</reference>
<dbReference type="Pfam" id="PF13480">
    <property type="entry name" value="Acetyltransf_6"/>
    <property type="match status" value="1"/>
</dbReference>
<dbReference type="Proteomes" id="UP000298602">
    <property type="component" value="Chromosome"/>
</dbReference>
<gene>
    <name evidence="2" type="ORF">FDQ92_00250</name>
</gene>
<dbReference type="AlphaFoldDB" id="A0A4V1ER86"/>
<keyword evidence="3" id="KW-1185">Reference proteome</keyword>
<accession>A0A4V1ER86</accession>
<dbReference type="InterPro" id="IPR038740">
    <property type="entry name" value="BioF2-like_GNAT_dom"/>
</dbReference>
<organism evidence="2 3">
    <name type="scientific">Desulfoglaeba alkanexedens ALDC</name>
    <dbReference type="NCBI Taxonomy" id="980445"/>
    <lineage>
        <taxon>Bacteria</taxon>
        <taxon>Pseudomonadati</taxon>
        <taxon>Thermodesulfobacteriota</taxon>
        <taxon>Syntrophobacteria</taxon>
        <taxon>Syntrophobacterales</taxon>
        <taxon>Syntrophobacteraceae</taxon>
        <taxon>Desulfoglaeba</taxon>
    </lineage>
</organism>
<proteinExistence type="predicted"/>
<keyword evidence="2" id="KW-0808">Transferase</keyword>
<dbReference type="OrthoDB" id="9808976at2"/>